<sequence>MGFSGFQRVYTTRKKEYVTMKNFKINIKDPSRIQSARNRFLNLVSCWKTSKDETSVVLKDYRSSKEEFAIEGCGSPPSTEYIFDFYENVSTNNQQNIPLHYELIKLNLVELTKFISGKSSFFDDIDWQIIGNDNLEGIFKDVSEAQLNVSFLWSAFIQRWDLLEGFLKLGASIDYYEPTYGLGALHLAAFSGCTFGVEYLLSHIGSDPNVMYKCYTPLHCAVFGNSTETAKILLKKGAHINLLTNDLQNSIESVLHCAVRANAVDCLKLLCDEGANVMQQDAAGKTSIHLASELGCNECLTILIKQRGADVNVITKDKQQTPLHLGAENKNFNCISILLENNASPDLLNYKEQTALHLAAKAHAYKCVKLLLKEALADPNAVDVDQRTPLHSAACKSSKPTCETIKILLMYGAKINSRDRNDCTPLHLAILNEAPECVNSLILCGADLTAKLSGHTALGMICRKTPMCVDTIRKKMDESVTFSNQKTCKEIEVRMDFTPILQHCYPRETTFLFNLIEENQKELLVHPLCTAFLFLKWKKIRKYYISRAIYYFLFVVMLSSYIMTGLAYNCYNFSKNITDPEVNDSKKVCFKNPLLASLISQYPRVIEIQWYILLILCSGILVRKICGLTGYSSLYQYFSRMENFFDWSIILSVFLVSFVYTGRTYEWQNHISAFAVLLAWSNLMITLGQLPIFGPYVCMYISVQSEFTKVFSIFSCLLVGFTISFCIIFPESQNFSNFFNGFITVLAMSIGELDLDLIIEKNDPYELEGSTQVVYTLFILCVTIILLNLLLGIAVHDIHGLQRTAKLSKLVRQTKLMAHIENAMSSKLFSKRFISVILQSTTLVSSNAHGVLYVKPLNPREKRLPKDILLDVYELAKKHNKKNRHFLTHPNKRKVDENDKLKDKQIVAKNRQTNIRDELDAIKCDIKDLVNDMSDIKNMLEANHKMMVTILNKMNDNRM</sequence>
<feature type="repeat" description="ANK" evidence="8">
    <location>
        <begin position="421"/>
        <end position="453"/>
    </location>
</feature>
<dbReference type="PANTHER" id="PTHR47143:SF1">
    <property type="entry name" value="ION_TRANS DOMAIN-CONTAINING PROTEIN"/>
    <property type="match status" value="1"/>
</dbReference>
<feature type="transmembrane region" description="Helical" evidence="9">
    <location>
        <begin position="608"/>
        <end position="632"/>
    </location>
</feature>
<dbReference type="Proteomes" id="UP000504635">
    <property type="component" value="Unplaced"/>
</dbReference>
<feature type="transmembrane region" description="Helical" evidence="9">
    <location>
        <begin position="644"/>
        <end position="661"/>
    </location>
</feature>
<dbReference type="Gene3D" id="1.25.40.20">
    <property type="entry name" value="Ankyrin repeat-containing domain"/>
    <property type="match status" value="4"/>
</dbReference>
<organism evidence="10 11">
    <name type="scientific">Sitophilus oryzae</name>
    <name type="common">Rice weevil</name>
    <name type="synonym">Curculio oryzae</name>
    <dbReference type="NCBI Taxonomy" id="7048"/>
    <lineage>
        <taxon>Eukaryota</taxon>
        <taxon>Metazoa</taxon>
        <taxon>Ecdysozoa</taxon>
        <taxon>Arthropoda</taxon>
        <taxon>Hexapoda</taxon>
        <taxon>Insecta</taxon>
        <taxon>Pterygota</taxon>
        <taxon>Neoptera</taxon>
        <taxon>Endopterygota</taxon>
        <taxon>Coleoptera</taxon>
        <taxon>Polyphaga</taxon>
        <taxon>Cucujiformia</taxon>
        <taxon>Curculionidae</taxon>
        <taxon>Dryophthorinae</taxon>
        <taxon>Sitophilus</taxon>
    </lineage>
</organism>
<feature type="transmembrane region" description="Helical" evidence="9">
    <location>
        <begin position="773"/>
        <end position="795"/>
    </location>
</feature>
<dbReference type="GO" id="GO:1902495">
    <property type="term" value="C:transmembrane transporter complex"/>
    <property type="evidence" value="ECO:0007669"/>
    <property type="project" value="TreeGrafter"/>
</dbReference>
<feature type="repeat" description="ANK" evidence="8">
    <location>
        <begin position="283"/>
        <end position="316"/>
    </location>
</feature>
<dbReference type="KEGG" id="soy:115890488"/>
<dbReference type="Gene3D" id="1.10.287.70">
    <property type="match status" value="1"/>
</dbReference>
<evidence type="ECO:0000256" key="9">
    <source>
        <dbReference type="SAM" id="Phobius"/>
    </source>
</evidence>
<keyword evidence="3" id="KW-0677">Repeat</keyword>
<evidence type="ECO:0000256" key="8">
    <source>
        <dbReference type="PROSITE-ProRule" id="PRU00023"/>
    </source>
</evidence>
<keyword evidence="5" id="KW-0406">Ion transport</keyword>
<dbReference type="FunCoup" id="A0A6J2YR86">
    <property type="interactions" value="2"/>
</dbReference>
<dbReference type="PROSITE" id="PS50088">
    <property type="entry name" value="ANK_REPEAT"/>
    <property type="match status" value="5"/>
</dbReference>
<feature type="transmembrane region" description="Helical" evidence="9">
    <location>
        <begin position="710"/>
        <end position="730"/>
    </location>
</feature>
<evidence type="ECO:0000256" key="2">
    <source>
        <dbReference type="ARBA" id="ARBA00022606"/>
    </source>
</evidence>
<evidence type="ECO:0000313" key="11">
    <source>
        <dbReference type="RefSeq" id="XP_030766588.1"/>
    </source>
</evidence>
<dbReference type="GO" id="GO:0022857">
    <property type="term" value="F:transmembrane transporter activity"/>
    <property type="evidence" value="ECO:0007669"/>
    <property type="project" value="TreeGrafter"/>
</dbReference>
<keyword evidence="9" id="KW-0812">Transmembrane</keyword>
<dbReference type="InterPro" id="IPR052076">
    <property type="entry name" value="TRP_cation_channel"/>
</dbReference>
<dbReference type="InParanoid" id="A0A6J2YR86"/>
<evidence type="ECO:0000256" key="1">
    <source>
        <dbReference type="ARBA" id="ARBA00022448"/>
    </source>
</evidence>
<keyword evidence="4 8" id="KW-0040">ANK repeat</keyword>
<dbReference type="PANTHER" id="PTHR47143">
    <property type="entry name" value="TRANSIENT RECEPTOR POTENTIAL CATION CHANNEL PROTEIN PAINLESS"/>
    <property type="match status" value="1"/>
</dbReference>
<evidence type="ECO:0000256" key="6">
    <source>
        <dbReference type="ARBA" id="ARBA00023180"/>
    </source>
</evidence>
<dbReference type="InterPro" id="IPR036770">
    <property type="entry name" value="Ankyrin_rpt-contain_sf"/>
</dbReference>
<feature type="repeat" description="ANK" evidence="8">
    <location>
        <begin position="213"/>
        <end position="245"/>
    </location>
</feature>
<evidence type="ECO:0000256" key="7">
    <source>
        <dbReference type="ARBA" id="ARBA00023303"/>
    </source>
</evidence>
<dbReference type="SMART" id="SM00248">
    <property type="entry name" value="ANK"/>
    <property type="match status" value="8"/>
</dbReference>
<feature type="transmembrane region" description="Helical" evidence="9">
    <location>
        <begin position="548"/>
        <end position="568"/>
    </location>
</feature>
<dbReference type="SUPFAM" id="SSF48403">
    <property type="entry name" value="Ankyrin repeat"/>
    <property type="match status" value="1"/>
</dbReference>
<protein>
    <submittedName>
        <fullName evidence="11">Transient receptor potential channel pyrexia-like isoform X1</fullName>
    </submittedName>
</protein>
<dbReference type="InterPro" id="IPR002110">
    <property type="entry name" value="Ankyrin_rpt"/>
</dbReference>
<feature type="repeat" description="ANK" evidence="8">
    <location>
        <begin position="318"/>
        <end position="350"/>
    </location>
</feature>
<name>A0A6J2YR86_SITOR</name>
<reference evidence="11" key="1">
    <citation type="submission" date="2025-08" db="UniProtKB">
        <authorList>
            <consortium name="RefSeq"/>
        </authorList>
    </citation>
    <scope>IDENTIFICATION</scope>
    <source>
        <tissue evidence="11">Gonads</tissue>
    </source>
</reference>
<feature type="repeat" description="ANK" evidence="8">
    <location>
        <begin position="385"/>
        <end position="420"/>
    </location>
</feature>
<keyword evidence="1" id="KW-0813">Transport</keyword>
<dbReference type="RefSeq" id="XP_030766588.1">
    <property type="nucleotide sequence ID" value="XM_030910728.1"/>
</dbReference>
<evidence type="ECO:0000256" key="4">
    <source>
        <dbReference type="ARBA" id="ARBA00023043"/>
    </source>
</evidence>
<evidence type="ECO:0000256" key="5">
    <source>
        <dbReference type="ARBA" id="ARBA00023065"/>
    </source>
</evidence>
<keyword evidence="10" id="KW-1185">Reference proteome</keyword>
<proteinExistence type="predicted"/>
<dbReference type="OrthoDB" id="7464126at2759"/>
<gene>
    <name evidence="11" type="primary">LOC115890488</name>
</gene>
<keyword evidence="9" id="KW-1133">Transmembrane helix</keyword>
<dbReference type="PROSITE" id="PS50297">
    <property type="entry name" value="ANK_REP_REGION"/>
    <property type="match status" value="3"/>
</dbReference>
<dbReference type="GeneID" id="115890488"/>
<dbReference type="AlphaFoldDB" id="A0A6J2YR86"/>
<dbReference type="Pfam" id="PF00023">
    <property type="entry name" value="Ank"/>
    <property type="match status" value="3"/>
</dbReference>
<accession>A0A6J2YR86</accession>
<dbReference type="Pfam" id="PF12796">
    <property type="entry name" value="Ank_2"/>
    <property type="match status" value="2"/>
</dbReference>
<keyword evidence="7" id="KW-0407">Ion channel</keyword>
<keyword evidence="2" id="KW-0716">Sensory transduction</keyword>
<feature type="transmembrane region" description="Helical" evidence="9">
    <location>
        <begin position="673"/>
        <end position="698"/>
    </location>
</feature>
<keyword evidence="6" id="KW-0325">Glycoprotein</keyword>
<keyword evidence="9" id="KW-0472">Membrane</keyword>
<dbReference type="GO" id="GO:0034220">
    <property type="term" value="P:monoatomic ion transmembrane transport"/>
    <property type="evidence" value="ECO:0007669"/>
    <property type="project" value="UniProtKB-KW"/>
</dbReference>
<evidence type="ECO:0000256" key="3">
    <source>
        <dbReference type="ARBA" id="ARBA00022737"/>
    </source>
</evidence>
<evidence type="ECO:0000313" key="10">
    <source>
        <dbReference type="Proteomes" id="UP000504635"/>
    </source>
</evidence>